<dbReference type="EMBL" id="CP106753">
    <property type="protein sequence ID" value="UXY14424.1"/>
    <property type="molecule type" value="Genomic_DNA"/>
</dbReference>
<evidence type="ECO:0000256" key="3">
    <source>
        <dbReference type="ARBA" id="ARBA00022801"/>
    </source>
</evidence>
<evidence type="ECO:0000256" key="6">
    <source>
        <dbReference type="ARBA" id="ARBA00023316"/>
    </source>
</evidence>
<keyword evidence="2 9" id="KW-0732">Signal</keyword>
<dbReference type="NCBIfam" id="NF008668">
    <property type="entry name" value="PRK11669.1"/>
    <property type="match status" value="1"/>
</dbReference>
<feature type="signal peptide" evidence="9">
    <location>
        <begin position="1"/>
        <end position="23"/>
    </location>
</feature>
<name>A0ABY6DJA4_9NEIS</name>
<sequence>MRNWINALALALLAASFVAPVSAAPQHGKESAGSKQRPSKKNVRPHSSLSREATARARTGVKVARAMAPTITEHPGVQSAGVLVLNERSGEVVYEKSADDVAPIASITKLMTAMVVLDAGLPMNEILTIGPEDVDLLKNTSSRLNVGTALTRAEMLLLALMSSENRAASALSRHYPGGQPAFLKRMNEKARELGMGQSRFFDATGLSPANVSTPRELARMVKAARHYPEIQHFSTASEYAFVSNISGRELQFRNTNPLVREGDWTIGLSKTGYTNEAGRCLVMQATINGSPIVMVLLDSNGKYTRIGDANRVRKWLETSPYARMHAGTF</sequence>
<dbReference type="RefSeq" id="WP_263123723.1">
    <property type="nucleotide sequence ID" value="NZ_CP106753.1"/>
</dbReference>
<dbReference type="PANTHER" id="PTHR21581:SF26">
    <property type="entry name" value="D-ALANYL-D-ALANINE ENDOPEPTIDASE"/>
    <property type="match status" value="1"/>
</dbReference>
<dbReference type="PRINTS" id="PR00725">
    <property type="entry name" value="DADACBPTASE1"/>
</dbReference>
<keyword evidence="6" id="KW-0961">Cell wall biogenesis/degradation</keyword>
<keyword evidence="3 11" id="KW-0378">Hydrolase</keyword>
<comment type="similarity">
    <text evidence="1 7">Belongs to the peptidase S11 family.</text>
</comment>
<dbReference type="GO" id="GO:0016787">
    <property type="term" value="F:hydrolase activity"/>
    <property type="evidence" value="ECO:0007669"/>
    <property type="project" value="UniProtKB-KW"/>
</dbReference>
<accession>A0ABY6DJA4</accession>
<gene>
    <name evidence="11" type="primary">pbpG</name>
    <name evidence="11" type="ORF">N8I74_14010</name>
</gene>
<evidence type="ECO:0000256" key="8">
    <source>
        <dbReference type="SAM" id="MobiDB-lite"/>
    </source>
</evidence>
<dbReference type="EC" id="3.4.21.-" evidence="11"/>
<feature type="domain" description="Peptidase S11 D-alanyl-D-alanine carboxypeptidase A N-terminal" evidence="10">
    <location>
        <begin position="71"/>
        <end position="299"/>
    </location>
</feature>
<dbReference type="PANTHER" id="PTHR21581">
    <property type="entry name" value="D-ALANYL-D-ALANINE CARBOXYPEPTIDASE"/>
    <property type="match status" value="1"/>
</dbReference>
<evidence type="ECO:0000256" key="9">
    <source>
        <dbReference type="SAM" id="SignalP"/>
    </source>
</evidence>
<evidence type="ECO:0000259" key="10">
    <source>
        <dbReference type="Pfam" id="PF00768"/>
    </source>
</evidence>
<organism evidence="11 12">
    <name type="scientific">Chitiniphilus purpureus</name>
    <dbReference type="NCBI Taxonomy" id="2981137"/>
    <lineage>
        <taxon>Bacteria</taxon>
        <taxon>Pseudomonadati</taxon>
        <taxon>Pseudomonadota</taxon>
        <taxon>Betaproteobacteria</taxon>
        <taxon>Neisseriales</taxon>
        <taxon>Chitinibacteraceae</taxon>
        <taxon>Chitiniphilus</taxon>
    </lineage>
</organism>
<dbReference type="Proteomes" id="UP001061302">
    <property type="component" value="Chromosome"/>
</dbReference>
<keyword evidence="4" id="KW-0133">Cell shape</keyword>
<feature type="chain" id="PRO_5047548402" evidence="9">
    <location>
        <begin position="24"/>
        <end position="329"/>
    </location>
</feature>
<keyword evidence="5" id="KW-0573">Peptidoglycan synthesis</keyword>
<dbReference type="InterPro" id="IPR012338">
    <property type="entry name" value="Beta-lactam/transpept-like"/>
</dbReference>
<protein>
    <submittedName>
        <fullName evidence="11">D-alanyl-D-alanine endopeptidase</fullName>
        <ecNumber evidence="11">3.4.21.-</ecNumber>
    </submittedName>
</protein>
<evidence type="ECO:0000313" key="11">
    <source>
        <dbReference type="EMBL" id="UXY14424.1"/>
    </source>
</evidence>
<evidence type="ECO:0000256" key="2">
    <source>
        <dbReference type="ARBA" id="ARBA00022729"/>
    </source>
</evidence>
<dbReference type="Gene3D" id="3.40.710.10">
    <property type="entry name" value="DD-peptidase/beta-lactamase superfamily"/>
    <property type="match status" value="1"/>
</dbReference>
<keyword evidence="12" id="KW-1185">Reference proteome</keyword>
<evidence type="ECO:0000256" key="1">
    <source>
        <dbReference type="ARBA" id="ARBA00007164"/>
    </source>
</evidence>
<evidence type="ECO:0000313" key="12">
    <source>
        <dbReference type="Proteomes" id="UP001061302"/>
    </source>
</evidence>
<dbReference type="InterPro" id="IPR018044">
    <property type="entry name" value="Peptidase_S11"/>
</dbReference>
<evidence type="ECO:0000256" key="4">
    <source>
        <dbReference type="ARBA" id="ARBA00022960"/>
    </source>
</evidence>
<feature type="region of interest" description="Disordered" evidence="8">
    <location>
        <begin position="25"/>
        <end position="55"/>
    </location>
</feature>
<evidence type="ECO:0000256" key="7">
    <source>
        <dbReference type="RuleBase" id="RU004016"/>
    </source>
</evidence>
<dbReference type="Pfam" id="PF00768">
    <property type="entry name" value="Peptidase_S11"/>
    <property type="match status" value="1"/>
</dbReference>
<reference evidence="11" key="1">
    <citation type="submission" date="2022-10" db="EMBL/GenBank/DDBJ databases">
        <title>Chitiniphilus purpureus sp. nov., a novel chitin-degrading bacterium isolated from crawfish pond sediment.</title>
        <authorList>
            <person name="Li K."/>
        </authorList>
    </citation>
    <scope>NUCLEOTIDE SEQUENCE</scope>
    <source>
        <strain evidence="11">CD1</strain>
    </source>
</reference>
<dbReference type="SUPFAM" id="SSF56601">
    <property type="entry name" value="beta-lactamase/transpeptidase-like"/>
    <property type="match status" value="1"/>
</dbReference>
<dbReference type="InterPro" id="IPR001967">
    <property type="entry name" value="Peptidase_S11_N"/>
</dbReference>
<proteinExistence type="inferred from homology"/>
<evidence type="ECO:0000256" key="5">
    <source>
        <dbReference type="ARBA" id="ARBA00022984"/>
    </source>
</evidence>